<sequence length="287" mass="31581">MSEKEPILVCGASGQQGGAVMKSLTEQGLKVRALTRKPSTAEALKSSEVEVFMGDLCDRASLDLALKGVKKVFLMTTFFEEGMEAEVRQGITTIDAAQAAGVEHLVFSSVSSADKNTGIPHFESKWKVEQYIHKVGLPATILRPVGFMENFGTYWPPSPEGVLSLPLWPETSSMMIALRDIGAFAAAAFTRPEDFIGESIDLASDTLTMPEVAEALSKTMHRPIRFEPLPDEQAEAAMGRDFALMFAWFNRVGYSVDIPALEKKWKVPLTRFKTFLQSVSWAKPISK</sequence>
<keyword evidence="2" id="KW-0521">NADP</keyword>
<name>A0A3B1CTA1_9ZZZZ</name>
<dbReference type="SUPFAM" id="SSF51735">
    <property type="entry name" value="NAD(P)-binding Rossmann-fold domains"/>
    <property type="match status" value="1"/>
</dbReference>
<dbReference type="CDD" id="cd05251">
    <property type="entry name" value="NmrA_like_SDR_a"/>
    <property type="match status" value="1"/>
</dbReference>
<dbReference type="PANTHER" id="PTHR42748">
    <property type="entry name" value="NITROGEN METABOLITE REPRESSION PROTEIN NMRA FAMILY MEMBER"/>
    <property type="match status" value="1"/>
</dbReference>
<accession>A0A3B1CTA1</accession>
<dbReference type="Gene3D" id="3.40.50.720">
    <property type="entry name" value="NAD(P)-binding Rossmann-like Domain"/>
    <property type="match status" value="1"/>
</dbReference>
<proteinExistence type="inferred from homology"/>
<evidence type="ECO:0000313" key="4">
    <source>
        <dbReference type="EMBL" id="VAX27843.1"/>
    </source>
</evidence>
<organism evidence="4">
    <name type="scientific">hydrothermal vent metagenome</name>
    <dbReference type="NCBI Taxonomy" id="652676"/>
    <lineage>
        <taxon>unclassified sequences</taxon>
        <taxon>metagenomes</taxon>
        <taxon>ecological metagenomes</taxon>
    </lineage>
</organism>
<dbReference type="InterPro" id="IPR051164">
    <property type="entry name" value="NmrA-like_oxidored"/>
</dbReference>
<dbReference type="AlphaFoldDB" id="A0A3B1CTA1"/>
<feature type="domain" description="NmrA-like" evidence="3">
    <location>
        <begin position="4"/>
        <end position="264"/>
    </location>
</feature>
<dbReference type="InterPro" id="IPR036291">
    <property type="entry name" value="NAD(P)-bd_dom_sf"/>
</dbReference>
<dbReference type="Pfam" id="PF05368">
    <property type="entry name" value="NmrA"/>
    <property type="match status" value="1"/>
</dbReference>
<evidence type="ECO:0000259" key="3">
    <source>
        <dbReference type="Pfam" id="PF05368"/>
    </source>
</evidence>
<evidence type="ECO:0000256" key="1">
    <source>
        <dbReference type="ARBA" id="ARBA00006328"/>
    </source>
</evidence>
<dbReference type="EMBL" id="UOGF01000034">
    <property type="protein sequence ID" value="VAX27843.1"/>
    <property type="molecule type" value="Genomic_DNA"/>
</dbReference>
<dbReference type="InterPro" id="IPR008030">
    <property type="entry name" value="NmrA-like"/>
</dbReference>
<evidence type="ECO:0000256" key="2">
    <source>
        <dbReference type="ARBA" id="ARBA00022857"/>
    </source>
</evidence>
<dbReference type="PANTHER" id="PTHR42748:SF7">
    <property type="entry name" value="NMRA LIKE REDOX SENSOR 1-RELATED"/>
    <property type="match status" value="1"/>
</dbReference>
<reference evidence="4" key="1">
    <citation type="submission" date="2018-06" db="EMBL/GenBank/DDBJ databases">
        <authorList>
            <person name="Zhirakovskaya E."/>
        </authorList>
    </citation>
    <scope>NUCLEOTIDE SEQUENCE</scope>
</reference>
<protein>
    <submittedName>
        <fullName evidence="4">NmrA family protein</fullName>
    </submittedName>
</protein>
<dbReference type="Gene3D" id="3.90.25.10">
    <property type="entry name" value="UDP-galactose 4-epimerase, domain 1"/>
    <property type="match status" value="1"/>
</dbReference>
<comment type="similarity">
    <text evidence="1">Belongs to the NmrA-type oxidoreductase family.</text>
</comment>
<gene>
    <name evidence="4" type="ORF">MNBD_NITROSPIRAE01-1431</name>
</gene>